<accession>A0AAN7AWM7</accession>
<comment type="subcellular location">
    <subcellularLocation>
        <location evidence="1">Membrane</location>
        <topology evidence="1">Multi-pass membrane protein</topology>
    </subcellularLocation>
</comment>
<evidence type="ECO:0000256" key="2">
    <source>
        <dbReference type="ARBA" id="ARBA00022692"/>
    </source>
</evidence>
<dbReference type="PANTHER" id="PTHR20855">
    <property type="entry name" value="ADIPOR/PROGESTIN RECEPTOR-RELATED"/>
    <property type="match status" value="1"/>
</dbReference>
<feature type="transmembrane region" description="Helical" evidence="7">
    <location>
        <begin position="389"/>
        <end position="408"/>
    </location>
</feature>
<evidence type="ECO:0000313" key="8">
    <source>
        <dbReference type="EMBL" id="KAK4202433.1"/>
    </source>
</evidence>
<dbReference type="EMBL" id="MU863897">
    <property type="protein sequence ID" value="KAK4202433.1"/>
    <property type="molecule type" value="Genomic_DNA"/>
</dbReference>
<comment type="caution">
    <text evidence="8">The sequence shown here is derived from an EMBL/GenBank/DDBJ whole genome shotgun (WGS) entry which is preliminary data.</text>
</comment>
<evidence type="ECO:0000256" key="5">
    <source>
        <dbReference type="PIRSR" id="PIRSR604254-1"/>
    </source>
</evidence>
<dbReference type="Pfam" id="PF03006">
    <property type="entry name" value="HlyIII"/>
    <property type="match status" value="1"/>
</dbReference>
<keyword evidence="6" id="KW-0175">Coiled coil</keyword>
<evidence type="ECO:0000313" key="9">
    <source>
        <dbReference type="Proteomes" id="UP001303160"/>
    </source>
</evidence>
<feature type="binding site" evidence="5">
    <location>
        <position position="315"/>
    </location>
    <ligand>
        <name>Zn(2+)</name>
        <dbReference type="ChEBI" id="CHEBI:29105"/>
    </ligand>
</feature>
<evidence type="ECO:0000256" key="7">
    <source>
        <dbReference type="SAM" id="Phobius"/>
    </source>
</evidence>
<protein>
    <submittedName>
        <fullName evidence="8">Hemolysin-III related-domain-containing protein</fullName>
    </submittedName>
</protein>
<dbReference type="GO" id="GO:0046872">
    <property type="term" value="F:metal ion binding"/>
    <property type="evidence" value="ECO:0007669"/>
    <property type="project" value="UniProtKB-KW"/>
</dbReference>
<keyword evidence="5" id="KW-0862">Zinc</keyword>
<keyword evidence="3 7" id="KW-1133">Transmembrane helix</keyword>
<sequence>MDVSPNIGCPSPFTFGTCEDAPEAGLASGAQAQERPALRKRRPSHFKQRRKSLVNQFMEGEEGLLLKLDLLLTNLEKKLEDWESYGELSLDSGISAAYSTLQAVQERCSQVSEEMMGAGRRKLHVMVETLESGYQDALAAAESLNEKAKIGIEVLDDLLEDMENQVSKFRERGLANAAEVLMDEAHRVVDGGIERAMRAAESLEDHVQRAITRAREHGLLHYEDLPIPWRINPHIKKGYRFSETKLSCVRSAFSFSNELVNIWSHALGLVLVLAVAFYFYPTSTNFSLSSKADIFVAAVFFFAACQCLVCSTIWHTMNSVADVDLISMFACVDYTGISLLIASSIMTTEYTAFYCDPVSRYAYMITTALLGVGGVILPWHPKFNRQDMAWARVAFYCGLGATGFLPILQISLTRSFASAVEFYTPIGKSIGVYFLGAIVYASKVPERWCPGMFDYCGGSHNLWHIAVLGGILFHYKAMQAFFSHAFALAQDGCAVY</sequence>
<proteinExistence type="predicted"/>
<feature type="binding site" evidence="5">
    <location>
        <position position="460"/>
    </location>
    <ligand>
        <name>Zn(2+)</name>
        <dbReference type="ChEBI" id="CHEBI:29105"/>
    </ligand>
</feature>
<feature type="transmembrane region" description="Helical" evidence="7">
    <location>
        <begin position="262"/>
        <end position="280"/>
    </location>
</feature>
<feature type="transmembrane region" description="Helical" evidence="7">
    <location>
        <begin position="358"/>
        <end position="377"/>
    </location>
</feature>
<dbReference type="AlphaFoldDB" id="A0AAN7AWM7"/>
<reference evidence="8" key="1">
    <citation type="journal article" date="2023" name="Mol. Phylogenet. Evol.">
        <title>Genome-scale phylogeny and comparative genomics of the fungal order Sordariales.</title>
        <authorList>
            <person name="Hensen N."/>
            <person name="Bonometti L."/>
            <person name="Westerberg I."/>
            <person name="Brannstrom I.O."/>
            <person name="Guillou S."/>
            <person name="Cros-Aarteil S."/>
            <person name="Calhoun S."/>
            <person name="Haridas S."/>
            <person name="Kuo A."/>
            <person name="Mondo S."/>
            <person name="Pangilinan J."/>
            <person name="Riley R."/>
            <person name="LaButti K."/>
            <person name="Andreopoulos B."/>
            <person name="Lipzen A."/>
            <person name="Chen C."/>
            <person name="Yan M."/>
            <person name="Daum C."/>
            <person name="Ng V."/>
            <person name="Clum A."/>
            <person name="Steindorff A."/>
            <person name="Ohm R.A."/>
            <person name="Martin F."/>
            <person name="Silar P."/>
            <person name="Natvig D.O."/>
            <person name="Lalanne C."/>
            <person name="Gautier V."/>
            <person name="Ament-Velasquez S.L."/>
            <person name="Kruys A."/>
            <person name="Hutchinson M.I."/>
            <person name="Powell A.J."/>
            <person name="Barry K."/>
            <person name="Miller A.N."/>
            <person name="Grigoriev I.V."/>
            <person name="Debuchy R."/>
            <person name="Gladieux P."/>
            <person name="Hiltunen Thoren M."/>
            <person name="Johannesson H."/>
        </authorList>
    </citation>
    <scope>NUCLEOTIDE SEQUENCE</scope>
    <source>
        <strain evidence="8">CBS 315.58</strain>
    </source>
</reference>
<keyword evidence="2 7" id="KW-0812">Transmembrane</keyword>
<feature type="transmembrane region" description="Helical" evidence="7">
    <location>
        <begin position="420"/>
        <end position="441"/>
    </location>
</feature>
<evidence type="ECO:0000256" key="6">
    <source>
        <dbReference type="SAM" id="Coils"/>
    </source>
</evidence>
<name>A0AAN7AWM7_9PEZI</name>
<dbReference type="GO" id="GO:0006882">
    <property type="term" value="P:intracellular zinc ion homeostasis"/>
    <property type="evidence" value="ECO:0007669"/>
    <property type="project" value="TreeGrafter"/>
</dbReference>
<keyword evidence="9" id="KW-1185">Reference proteome</keyword>
<keyword evidence="4 7" id="KW-0472">Membrane</keyword>
<feature type="transmembrane region" description="Helical" evidence="7">
    <location>
        <begin position="292"/>
        <end position="314"/>
    </location>
</feature>
<feature type="transmembrane region" description="Helical" evidence="7">
    <location>
        <begin position="326"/>
        <end position="346"/>
    </location>
</feature>
<feature type="transmembrane region" description="Helical" evidence="7">
    <location>
        <begin position="461"/>
        <end position="478"/>
    </location>
</feature>
<evidence type="ECO:0000256" key="3">
    <source>
        <dbReference type="ARBA" id="ARBA00022989"/>
    </source>
</evidence>
<dbReference type="GO" id="GO:0016020">
    <property type="term" value="C:membrane"/>
    <property type="evidence" value="ECO:0007669"/>
    <property type="project" value="UniProtKB-SubCell"/>
</dbReference>
<keyword evidence="5" id="KW-0479">Metal-binding</keyword>
<evidence type="ECO:0000256" key="4">
    <source>
        <dbReference type="ARBA" id="ARBA00023136"/>
    </source>
</evidence>
<dbReference type="PANTHER" id="PTHR20855:SF97">
    <property type="entry name" value="ADIPOR-LIKE RECEPTOR IZH3-RELATED"/>
    <property type="match status" value="1"/>
</dbReference>
<dbReference type="Proteomes" id="UP001303160">
    <property type="component" value="Unassembled WGS sequence"/>
</dbReference>
<dbReference type="GO" id="GO:0038023">
    <property type="term" value="F:signaling receptor activity"/>
    <property type="evidence" value="ECO:0007669"/>
    <property type="project" value="TreeGrafter"/>
</dbReference>
<evidence type="ECO:0000256" key="1">
    <source>
        <dbReference type="ARBA" id="ARBA00004141"/>
    </source>
</evidence>
<feature type="binding site" evidence="5">
    <location>
        <position position="464"/>
    </location>
    <ligand>
        <name>Zn(2+)</name>
        <dbReference type="ChEBI" id="CHEBI:29105"/>
    </ligand>
</feature>
<feature type="coiled-coil region" evidence="6">
    <location>
        <begin position="127"/>
        <end position="213"/>
    </location>
</feature>
<organism evidence="8 9">
    <name type="scientific">Triangularia verruculosa</name>
    <dbReference type="NCBI Taxonomy" id="2587418"/>
    <lineage>
        <taxon>Eukaryota</taxon>
        <taxon>Fungi</taxon>
        <taxon>Dikarya</taxon>
        <taxon>Ascomycota</taxon>
        <taxon>Pezizomycotina</taxon>
        <taxon>Sordariomycetes</taxon>
        <taxon>Sordariomycetidae</taxon>
        <taxon>Sordariales</taxon>
        <taxon>Podosporaceae</taxon>
        <taxon>Triangularia</taxon>
    </lineage>
</organism>
<gene>
    <name evidence="8" type="ORF">QBC40DRAFT_41914</name>
</gene>
<dbReference type="InterPro" id="IPR004254">
    <property type="entry name" value="AdipoR/HlyIII-related"/>
</dbReference>
<reference evidence="8" key="2">
    <citation type="submission" date="2023-05" db="EMBL/GenBank/DDBJ databases">
        <authorList>
            <consortium name="Lawrence Berkeley National Laboratory"/>
            <person name="Steindorff A."/>
            <person name="Hensen N."/>
            <person name="Bonometti L."/>
            <person name="Westerberg I."/>
            <person name="Brannstrom I.O."/>
            <person name="Guillou S."/>
            <person name="Cros-Aarteil S."/>
            <person name="Calhoun S."/>
            <person name="Haridas S."/>
            <person name="Kuo A."/>
            <person name="Mondo S."/>
            <person name="Pangilinan J."/>
            <person name="Riley R."/>
            <person name="Labutti K."/>
            <person name="Andreopoulos B."/>
            <person name="Lipzen A."/>
            <person name="Chen C."/>
            <person name="Yanf M."/>
            <person name="Daum C."/>
            <person name="Ng V."/>
            <person name="Clum A."/>
            <person name="Ohm R."/>
            <person name="Martin F."/>
            <person name="Silar P."/>
            <person name="Natvig D."/>
            <person name="Lalanne C."/>
            <person name="Gautier V."/>
            <person name="Ament-Velasquez S.L."/>
            <person name="Kruys A."/>
            <person name="Hutchinson M.I."/>
            <person name="Powell A.J."/>
            <person name="Barry K."/>
            <person name="Miller A.N."/>
            <person name="Grigoriev I.V."/>
            <person name="Debuchy R."/>
            <person name="Gladieux P."/>
            <person name="Thoren M.H."/>
            <person name="Johannesson H."/>
        </authorList>
    </citation>
    <scope>NUCLEOTIDE SEQUENCE</scope>
    <source>
        <strain evidence="8">CBS 315.58</strain>
    </source>
</reference>